<gene>
    <name evidence="2" type="ORF">ACFSX3_15980</name>
</gene>
<keyword evidence="3" id="KW-1185">Reference proteome</keyword>
<proteinExistence type="predicted"/>
<organism evidence="2 3">
    <name type="scientific">Paenibacillus rhizoplanae</name>
    <dbReference type="NCBI Taxonomy" id="1917181"/>
    <lineage>
        <taxon>Bacteria</taxon>
        <taxon>Bacillati</taxon>
        <taxon>Bacillota</taxon>
        <taxon>Bacilli</taxon>
        <taxon>Bacillales</taxon>
        <taxon>Paenibacillaceae</taxon>
        <taxon>Paenibacillus</taxon>
    </lineage>
</organism>
<comment type="caution">
    <text evidence="2">The sequence shown here is derived from an EMBL/GenBank/DDBJ whole genome shotgun (WGS) entry which is preliminary data.</text>
</comment>
<dbReference type="RefSeq" id="WP_209991641.1">
    <property type="nucleotide sequence ID" value="NZ_JBHUKY010000026.1"/>
</dbReference>
<accession>A0ABW5FC24</accession>
<name>A0ABW5FC24_9BACL</name>
<evidence type="ECO:0000313" key="2">
    <source>
        <dbReference type="EMBL" id="MFD2411392.1"/>
    </source>
</evidence>
<protein>
    <submittedName>
        <fullName evidence="2">Uncharacterized protein</fullName>
    </submittedName>
</protein>
<feature type="chain" id="PRO_5047384111" evidence="1">
    <location>
        <begin position="34"/>
        <end position="210"/>
    </location>
</feature>
<reference evidence="3" key="1">
    <citation type="journal article" date="2019" name="Int. J. Syst. Evol. Microbiol.">
        <title>The Global Catalogue of Microorganisms (GCM) 10K type strain sequencing project: providing services to taxonomists for standard genome sequencing and annotation.</title>
        <authorList>
            <consortium name="The Broad Institute Genomics Platform"/>
            <consortium name="The Broad Institute Genome Sequencing Center for Infectious Disease"/>
            <person name="Wu L."/>
            <person name="Ma J."/>
        </authorList>
    </citation>
    <scope>NUCLEOTIDE SEQUENCE [LARGE SCALE GENOMIC DNA]</scope>
    <source>
        <strain evidence="3">CCM 8725</strain>
    </source>
</reference>
<evidence type="ECO:0000313" key="3">
    <source>
        <dbReference type="Proteomes" id="UP001597448"/>
    </source>
</evidence>
<evidence type="ECO:0000256" key="1">
    <source>
        <dbReference type="SAM" id="SignalP"/>
    </source>
</evidence>
<sequence length="210" mass="23161">MMKLKISKTKAGKTAVKAFLAVALLAGPAAVPAGDVSAAGVKATAAPVMTDNLAKFGLKKAMNLPVTLESEGLSYTLHKIMIYDFKSPEVKKLQKLYGFQDSTDIIDSPKYFIWTKVTIENKTNKKMHGGGNDIKASIPLTFATGKMTDAIWPKKLASKTNSKEALWTYSLKPGEKITSYLGYVYNGEFDHFVIRMFYGKNYVEKFVVPE</sequence>
<dbReference type="EMBL" id="JBHUKY010000026">
    <property type="protein sequence ID" value="MFD2411392.1"/>
    <property type="molecule type" value="Genomic_DNA"/>
</dbReference>
<feature type="signal peptide" evidence="1">
    <location>
        <begin position="1"/>
        <end position="33"/>
    </location>
</feature>
<keyword evidence="1" id="KW-0732">Signal</keyword>
<dbReference type="Proteomes" id="UP001597448">
    <property type="component" value="Unassembled WGS sequence"/>
</dbReference>